<accession>A0A914ZQ30</accession>
<keyword evidence="5 13" id="KW-0812">Transmembrane</keyword>
<evidence type="ECO:0000256" key="13">
    <source>
        <dbReference type="SAM" id="Phobius"/>
    </source>
</evidence>
<feature type="transmembrane region" description="Helical" evidence="13">
    <location>
        <begin position="239"/>
        <end position="259"/>
    </location>
</feature>
<evidence type="ECO:0000313" key="14">
    <source>
        <dbReference type="Proteomes" id="UP000887569"/>
    </source>
</evidence>
<keyword evidence="8 13" id="KW-1133">Transmembrane helix</keyword>
<dbReference type="GO" id="GO:0006999">
    <property type="term" value="P:nuclear pore organization"/>
    <property type="evidence" value="ECO:0007669"/>
    <property type="project" value="TreeGrafter"/>
</dbReference>
<dbReference type="Pfam" id="PF09531">
    <property type="entry name" value="Ndc1_Nup"/>
    <property type="match status" value="1"/>
</dbReference>
<keyword evidence="14" id="KW-1185">Reference proteome</keyword>
<evidence type="ECO:0000256" key="10">
    <source>
        <dbReference type="ARBA" id="ARBA00023132"/>
    </source>
</evidence>
<feature type="transmembrane region" description="Helical" evidence="13">
    <location>
        <begin position="106"/>
        <end position="129"/>
    </location>
</feature>
<evidence type="ECO:0000256" key="5">
    <source>
        <dbReference type="ARBA" id="ARBA00022692"/>
    </source>
</evidence>
<keyword evidence="4" id="KW-0813">Transport</keyword>
<dbReference type="GO" id="GO:0015031">
    <property type="term" value="P:protein transport"/>
    <property type="evidence" value="ECO:0007669"/>
    <property type="project" value="UniProtKB-KW"/>
</dbReference>
<comment type="subcellular location">
    <subcellularLocation>
        <location evidence="1">Nucleus membrane</location>
        <topology evidence="1">Multi-pass membrane protein</topology>
    </subcellularLocation>
    <subcellularLocation>
        <location evidence="2">Nucleus</location>
        <location evidence="2">Nuclear pore complex</location>
    </subcellularLocation>
</comment>
<keyword evidence="10" id="KW-0906">Nuclear pore complex</keyword>
<dbReference type="InterPro" id="IPR019049">
    <property type="entry name" value="Nucleoporin_prot_Ndc1/Nup"/>
</dbReference>
<dbReference type="AlphaFoldDB" id="A0A914ZQ30"/>
<evidence type="ECO:0000313" key="15">
    <source>
        <dbReference type="WBParaSite" id="PgB13_g031_t03"/>
    </source>
</evidence>
<dbReference type="GO" id="GO:0051028">
    <property type="term" value="P:mRNA transport"/>
    <property type="evidence" value="ECO:0007669"/>
    <property type="project" value="UniProtKB-KW"/>
</dbReference>
<evidence type="ECO:0000256" key="2">
    <source>
        <dbReference type="ARBA" id="ARBA00004567"/>
    </source>
</evidence>
<evidence type="ECO:0000256" key="4">
    <source>
        <dbReference type="ARBA" id="ARBA00022448"/>
    </source>
</evidence>
<evidence type="ECO:0000256" key="1">
    <source>
        <dbReference type="ARBA" id="ARBA00004232"/>
    </source>
</evidence>
<keyword evidence="12" id="KW-0539">Nucleus</keyword>
<keyword evidence="9" id="KW-0811">Translocation</keyword>
<name>A0A914ZQ30_PARUN</name>
<evidence type="ECO:0000256" key="12">
    <source>
        <dbReference type="ARBA" id="ARBA00023242"/>
    </source>
</evidence>
<evidence type="ECO:0000256" key="11">
    <source>
        <dbReference type="ARBA" id="ARBA00023136"/>
    </source>
</evidence>
<evidence type="ECO:0000256" key="3">
    <source>
        <dbReference type="ARBA" id="ARBA00005760"/>
    </source>
</evidence>
<sequence length="577" mass="65929">MDFTRQQSPQSTSFMHSSLQHSIRGSPQLSPSDQRVNSFHPMGKVEDSLTEWFEQLIEIRRLKAAMYHAIISIVLYILCACVLQFSLFHPVRTIFDIVALFTSSRIILFIICYALMNTISTYVIGRFLLRFDREKRISKSDWRVWCIFAVFLLVDNIKGFLLFRGSGVKLVEGFLIEYFSAPSFVVRVPIFVATFLNVFECDYRLQFPALEFGALHQIQTALRLGNEAVLARLMPIMKWTAVFTLFCGLPLYGLALLMVLFSAKLLISIMVLVYSQAFLHYLSLKSLKACVLQHYSFALPPPHVIVEPTPEELRTLPNALESSCINLKAFAFWDLRKLSASNYQRRMVLFSLSQPGGHPRNWNAVSVACMKVLERIKRIVDEENARIRLENFVSLNRISNGTVSKIGGPTMLLPNRLRRDQDLCRRILKDQPVDNTTMATSNDTSGATLWHRIKLRLAKERRIITAIDETLAMLSIESLCMLIWHSYEEDRYGVVQKDLSAIISLMLQLVVSFDRYIRNIKPAREEQQSPGESVYYLLNNALCSALSRIVAKFRESLKAIQLSAEELALLGTVTQTT</sequence>
<proteinExistence type="inferred from homology"/>
<dbReference type="PANTHER" id="PTHR13269">
    <property type="entry name" value="NUCLEOPORIN NDC1"/>
    <property type="match status" value="1"/>
</dbReference>
<comment type="similarity">
    <text evidence="3">Belongs to the NDC1 family.</text>
</comment>
<evidence type="ECO:0000256" key="7">
    <source>
        <dbReference type="ARBA" id="ARBA00022927"/>
    </source>
</evidence>
<feature type="transmembrane region" description="Helical" evidence="13">
    <location>
        <begin position="141"/>
        <end position="163"/>
    </location>
</feature>
<dbReference type="PANTHER" id="PTHR13269:SF6">
    <property type="entry name" value="NUCLEOPORIN NDC1"/>
    <property type="match status" value="1"/>
</dbReference>
<evidence type="ECO:0000256" key="8">
    <source>
        <dbReference type="ARBA" id="ARBA00022989"/>
    </source>
</evidence>
<evidence type="ECO:0000256" key="9">
    <source>
        <dbReference type="ARBA" id="ARBA00023010"/>
    </source>
</evidence>
<dbReference type="Proteomes" id="UP000887569">
    <property type="component" value="Unplaced"/>
</dbReference>
<keyword evidence="6" id="KW-0509">mRNA transport</keyword>
<reference evidence="15" key="1">
    <citation type="submission" date="2022-11" db="UniProtKB">
        <authorList>
            <consortium name="WormBaseParasite"/>
        </authorList>
    </citation>
    <scope>IDENTIFICATION</scope>
</reference>
<dbReference type="GO" id="GO:0030674">
    <property type="term" value="F:protein-macromolecule adaptor activity"/>
    <property type="evidence" value="ECO:0007669"/>
    <property type="project" value="TreeGrafter"/>
</dbReference>
<keyword evidence="11 13" id="KW-0472">Membrane</keyword>
<evidence type="ECO:0000256" key="6">
    <source>
        <dbReference type="ARBA" id="ARBA00022816"/>
    </source>
</evidence>
<dbReference type="GO" id="GO:0031965">
    <property type="term" value="C:nuclear membrane"/>
    <property type="evidence" value="ECO:0007669"/>
    <property type="project" value="UniProtKB-SubCell"/>
</dbReference>
<dbReference type="WBParaSite" id="PgB13_g031_t03">
    <property type="protein sequence ID" value="PgB13_g031_t03"/>
    <property type="gene ID" value="PgB13_g031"/>
</dbReference>
<dbReference type="GO" id="GO:0070762">
    <property type="term" value="C:nuclear pore transmembrane ring"/>
    <property type="evidence" value="ECO:0007669"/>
    <property type="project" value="TreeGrafter"/>
</dbReference>
<protein>
    <submittedName>
        <fullName evidence="15">Nucleoporin NDC1</fullName>
    </submittedName>
</protein>
<feature type="transmembrane region" description="Helical" evidence="13">
    <location>
        <begin position="65"/>
        <end position="86"/>
    </location>
</feature>
<organism evidence="14 15">
    <name type="scientific">Parascaris univalens</name>
    <name type="common">Nematode worm</name>
    <dbReference type="NCBI Taxonomy" id="6257"/>
    <lineage>
        <taxon>Eukaryota</taxon>
        <taxon>Metazoa</taxon>
        <taxon>Ecdysozoa</taxon>
        <taxon>Nematoda</taxon>
        <taxon>Chromadorea</taxon>
        <taxon>Rhabditida</taxon>
        <taxon>Spirurina</taxon>
        <taxon>Ascaridomorpha</taxon>
        <taxon>Ascaridoidea</taxon>
        <taxon>Ascarididae</taxon>
        <taxon>Parascaris</taxon>
    </lineage>
</organism>
<keyword evidence="7" id="KW-0653">Protein transport</keyword>
<feature type="transmembrane region" description="Helical" evidence="13">
    <location>
        <begin position="175"/>
        <end position="199"/>
    </location>
</feature>